<gene>
    <name evidence="4" type="ORF">B0I33_101283</name>
</gene>
<dbReference type="OrthoDB" id="9804023at2"/>
<dbReference type="PANTHER" id="PTHR42736:SF1">
    <property type="entry name" value="PROTEIN-GLUTAMINE GAMMA-GLUTAMYLTRANSFERASE"/>
    <property type="match status" value="1"/>
</dbReference>
<dbReference type="Pfam" id="PF11992">
    <property type="entry name" value="TgpA_N"/>
    <property type="match status" value="1"/>
</dbReference>
<feature type="transmembrane region" description="Helical" evidence="2">
    <location>
        <begin position="137"/>
        <end position="156"/>
    </location>
</feature>
<proteinExistence type="predicted"/>
<dbReference type="EMBL" id="PVNH01000001">
    <property type="protein sequence ID" value="PRX51130.1"/>
    <property type="molecule type" value="Genomic_DNA"/>
</dbReference>
<feature type="transmembrane region" description="Helical" evidence="2">
    <location>
        <begin position="230"/>
        <end position="254"/>
    </location>
</feature>
<feature type="domain" description="Transglutaminase-like" evidence="3">
    <location>
        <begin position="488"/>
        <end position="557"/>
    </location>
</feature>
<comment type="caution">
    <text evidence="4">The sequence shown here is derived from an EMBL/GenBank/DDBJ whole genome shotgun (WGS) entry which is preliminary data.</text>
</comment>
<dbReference type="Gene3D" id="3.10.620.30">
    <property type="match status" value="1"/>
</dbReference>
<keyword evidence="2" id="KW-0812">Transmembrane</keyword>
<dbReference type="InterPro" id="IPR038765">
    <property type="entry name" value="Papain-like_cys_pep_sf"/>
</dbReference>
<feature type="transmembrane region" description="Helical" evidence="2">
    <location>
        <begin position="85"/>
        <end position="108"/>
    </location>
</feature>
<dbReference type="InterPro" id="IPR021878">
    <property type="entry name" value="TgpA_N"/>
</dbReference>
<dbReference type="PANTHER" id="PTHR42736">
    <property type="entry name" value="PROTEIN-GLUTAMINE GAMMA-GLUTAMYLTRANSFERASE"/>
    <property type="match status" value="1"/>
</dbReference>
<dbReference type="Pfam" id="PF13559">
    <property type="entry name" value="DUF4129"/>
    <property type="match status" value="1"/>
</dbReference>
<accession>A0A2T0M329</accession>
<dbReference type="SUPFAM" id="SSF54001">
    <property type="entry name" value="Cysteine proteinases"/>
    <property type="match status" value="1"/>
</dbReference>
<feature type="transmembrane region" description="Helical" evidence="2">
    <location>
        <begin position="666"/>
        <end position="684"/>
    </location>
</feature>
<dbReference type="Pfam" id="PF01841">
    <property type="entry name" value="Transglut_core"/>
    <property type="match status" value="1"/>
</dbReference>
<evidence type="ECO:0000256" key="2">
    <source>
        <dbReference type="SAM" id="Phobius"/>
    </source>
</evidence>
<protein>
    <submittedName>
        <fullName evidence="4">Uncharacterized protein DUF4129</fullName>
    </submittedName>
</protein>
<feature type="transmembrane region" description="Helical" evidence="2">
    <location>
        <begin position="163"/>
        <end position="184"/>
    </location>
</feature>
<feature type="compositionally biased region" description="Basic and acidic residues" evidence="1">
    <location>
        <begin position="570"/>
        <end position="584"/>
    </location>
</feature>
<dbReference type="SMART" id="SM00460">
    <property type="entry name" value="TGc"/>
    <property type="match status" value="1"/>
</dbReference>
<dbReference type="InterPro" id="IPR025403">
    <property type="entry name" value="TgpA-like_C"/>
</dbReference>
<evidence type="ECO:0000313" key="5">
    <source>
        <dbReference type="Proteomes" id="UP000238362"/>
    </source>
</evidence>
<dbReference type="InterPro" id="IPR002931">
    <property type="entry name" value="Transglutaminase-like"/>
</dbReference>
<dbReference type="InterPro" id="IPR052901">
    <property type="entry name" value="Bact_TGase-like"/>
</dbReference>
<reference evidence="4 5" key="1">
    <citation type="submission" date="2018-03" db="EMBL/GenBank/DDBJ databases">
        <title>Genomic Encyclopedia of Type Strains, Phase III (KMG-III): the genomes of soil and plant-associated and newly described type strains.</title>
        <authorList>
            <person name="Whitman W."/>
        </authorList>
    </citation>
    <scope>NUCLEOTIDE SEQUENCE [LARGE SCALE GENOMIC DNA]</scope>
    <source>
        <strain evidence="4 5">CGMCC 4.7125</strain>
    </source>
</reference>
<feature type="transmembrane region" description="Helical" evidence="2">
    <location>
        <begin position="190"/>
        <end position="209"/>
    </location>
</feature>
<keyword evidence="2" id="KW-0472">Membrane</keyword>
<feature type="compositionally biased region" description="Low complexity" evidence="1">
    <location>
        <begin position="1"/>
        <end position="13"/>
    </location>
</feature>
<dbReference type="RefSeq" id="WP_106176991.1">
    <property type="nucleotide sequence ID" value="NZ_PVNH01000001.1"/>
</dbReference>
<evidence type="ECO:0000259" key="3">
    <source>
        <dbReference type="SMART" id="SM00460"/>
    </source>
</evidence>
<feature type="transmembrane region" description="Helical" evidence="2">
    <location>
        <begin position="624"/>
        <end position="646"/>
    </location>
</feature>
<feature type="region of interest" description="Disordered" evidence="1">
    <location>
        <begin position="563"/>
        <end position="620"/>
    </location>
</feature>
<organism evidence="4 5">
    <name type="scientific">Prauserella shujinwangii</name>
    <dbReference type="NCBI Taxonomy" id="1453103"/>
    <lineage>
        <taxon>Bacteria</taxon>
        <taxon>Bacillati</taxon>
        <taxon>Actinomycetota</taxon>
        <taxon>Actinomycetes</taxon>
        <taxon>Pseudonocardiales</taxon>
        <taxon>Pseudonocardiaceae</taxon>
        <taxon>Prauserella</taxon>
    </lineage>
</organism>
<dbReference type="Proteomes" id="UP000238362">
    <property type="component" value="Unassembled WGS sequence"/>
</dbReference>
<evidence type="ECO:0000256" key="1">
    <source>
        <dbReference type="SAM" id="MobiDB-lite"/>
    </source>
</evidence>
<feature type="transmembrane region" description="Helical" evidence="2">
    <location>
        <begin position="53"/>
        <end position="73"/>
    </location>
</feature>
<feature type="region of interest" description="Disordered" evidence="1">
    <location>
        <begin position="1"/>
        <end position="23"/>
    </location>
</feature>
<name>A0A2T0M329_9PSEU</name>
<keyword evidence="2" id="KW-1133">Transmembrane helix</keyword>
<evidence type="ECO:0000313" key="4">
    <source>
        <dbReference type="EMBL" id="PRX51130.1"/>
    </source>
</evidence>
<keyword evidence="5" id="KW-1185">Reference proteome</keyword>
<feature type="transmembrane region" description="Helical" evidence="2">
    <location>
        <begin position="690"/>
        <end position="707"/>
    </location>
</feature>
<sequence length="826" mass="86905">MTTTAAPPAQAEPGSAPPPRTPQVPAATIATPAMAGLATVCASTSLTGVVQGLAWLGYILVATVLVACTGLALRSLRVPGPLVGLAQLFVLTCLVTGVFTRSGILAILPGPAAFAELNDVLVAAFEQIRGGLPPVEATAPILCLVTIAIGLVAILVDTLAVAASAPAATGLILLCVYAVPSALAGEMLPWWTFALGAASFAGLLAVDGSHRHRTWRNRTAPGLGASPGSASAPATVVTAALAVGLLAGSTVTVIGTEGSLPGTSGGQSAAGGLGVNPFTSLRGMLQQGGDVELFRVHGLGDERHLFRAFTLDTYRPNQGWGLPDGPMPAGVPAVGRLPLAPGDNGTGENREIRVEPVNWVDLWLPVYGSPRALRGLGEGWYYDRTSGTVFRERRQRPGPYVEVASLTEPTKDQLRAADPRAEALPPVYTSIDEVDQRVVALTRRLTRDENNNFDKAEAIWRYFSARNGFVYDTETAPVSDADALADFLLNGKRGFCEQYASSMAVMLRTLGIPARVAVGFTSGQRNGEFRTITSQDAHAWVEVYFGEHGWVSFDPTPLADGRGFVPPYLRPDDAADDQQPRADDEIPTASDEPETPTSSAEPSVPPGAAGPSDRGGLAEQAPGWSGWGALVSALGAVALTVATIVLGRRITTGRRHRSSGPPVPPWLAPVAASLWLVALVLLGWQLHWTVAAGLLVLAIAVLAPSGARELARRRRLRAIDEATPSAADAAWAELLAECADRGIDIPRSDTVRVAAQKVAQQHHLDDSGKRDLRTVVTAVERSWYGGQGSGDPAFAKAFQGLRESLRRNAPVSWRGRLLPRSLLRRG</sequence>
<dbReference type="AlphaFoldDB" id="A0A2T0M329"/>